<proteinExistence type="predicted"/>
<evidence type="ECO:0000313" key="2">
    <source>
        <dbReference type="EMBL" id="SUZ63953.1"/>
    </source>
</evidence>
<feature type="region of interest" description="Disordered" evidence="1">
    <location>
        <begin position="1"/>
        <end position="23"/>
    </location>
</feature>
<name>A0A381PEN8_9ZZZZ</name>
<evidence type="ECO:0000256" key="1">
    <source>
        <dbReference type="SAM" id="MobiDB-lite"/>
    </source>
</evidence>
<dbReference type="AlphaFoldDB" id="A0A381PEN8"/>
<gene>
    <name evidence="2" type="ORF">METZ01_LOCUS16807</name>
</gene>
<protein>
    <submittedName>
        <fullName evidence="2">Uncharacterized protein</fullName>
    </submittedName>
</protein>
<accession>A0A381PEN8</accession>
<reference evidence="2" key="1">
    <citation type="submission" date="2018-05" db="EMBL/GenBank/DDBJ databases">
        <authorList>
            <person name="Lanie J.A."/>
            <person name="Ng W.-L."/>
            <person name="Kazmierczak K.M."/>
            <person name="Andrzejewski T.M."/>
            <person name="Davidsen T.M."/>
            <person name="Wayne K.J."/>
            <person name="Tettelin H."/>
            <person name="Glass J.I."/>
            <person name="Rusch D."/>
            <person name="Podicherti R."/>
            <person name="Tsui H.-C.T."/>
            <person name="Winkler M.E."/>
        </authorList>
    </citation>
    <scope>NUCLEOTIDE SEQUENCE</scope>
</reference>
<dbReference type="EMBL" id="UINC01000928">
    <property type="protein sequence ID" value="SUZ63953.1"/>
    <property type="molecule type" value="Genomic_DNA"/>
</dbReference>
<organism evidence="2">
    <name type="scientific">marine metagenome</name>
    <dbReference type="NCBI Taxonomy" id="408172"/>
    <lineage>
        <taxon>unclassified sequences</taxon>
        <taxon>metagenomes</taxon>
        <taxon>ecological metagenomes</taxon>
    </lineage>
</organism>
<sequence length="23" mass="2549">MTETCGGGSERDDGETRRYKRGS</sequence>